<sequence>MSSHLFTPWSPQAERAILQKTLTAVRDATLHPYNRFYICAAVKERVYHLDREGQITYGGLPSYVDYYFDDENDHQKTRGLWASLTNKSPKVKDEQKRLNFFIRAVKRLQSDVDKKRKPMDWRKLLLKRRGEVPDWNEILERYGILAPLVLCLAGLNVPGAPSRIIPQSLRARMTWFPPHIYSQRATAPHLSIYWDTIRQSFPLGEIDKLGMIHGDLTLDDLFITYINGIESCMSSYDNLVPDRKHRWLPFADVCECQQYRALHWLLGMEQPKRYPGHPLTPEPSPSPSLSVGSPRSSRSSSPRRYTTQRNRW</sequence>
<name>A0A167H0V6_CALVF</name>
<dbReference type="AlphaFoldDB" id="A0A167H0V6"/>
<proteinExistence type="predicted"/>
<gene>
    <name evidence="2" type="ORF">CALVIDRAFT_568484</name>
</gene>
<accession>A0A167H0V6</accession>
<feature type="region of interest" description="Disordered" evidence="1">
    <location>
        <begin position="275"/>
        <end position="312"/>
    </location>
</feature>
<dbReference type="EMBL" id="KV417328">
    <property type="protein sequence ID" value="KZO91114.1"/>
    <property type="molecule type" value="Genomic_DNA"/>
</dbReference>
<evidence type="ECO:0000313" key="2">
    <source>
        <dbReference type="EMBL" id="KZO91114.1"/>
    </source>
</evidence>
<protein>
    <submittedName>
        <fullName evidence="2">Uncharacterized protein</fullName>
    </submittedName>
</protein>
<evidence type="ECO:0000256" key="1">
    <source>
        <dbReference type="SAM" id="MobiDB-lite"/>
    </source>
</evidence>
<organism evidence="2 3">
    <name type="scientific">Calocera viscosa (strain TUFC12733)</name>
    <dbReference type="NCBI Taxonomy" id="1330018"/>
    <lineage>
        <taxon>Eukaryota</taxon>
        <taxon>Fungi</taxon>
        <taxon>Dikarya</taxon>
        <taxon>Basidiomycota</taxon>
        <taxon>Agaricomycotina</taxon>
        <taxon>Dacrymycetes</taxon>
        <taxon>Dacrymycetales</taxon>
        <taxon>Dacrymycetaceae</taxon>
        <taxon>Calocera</taxon>
    </lineage>
</organism>
<reference evidence="2 3" key="1">
    <citation type="journal article" date="2016" name="Mol. Biol. Evol.">
        <title>Comparative Genomics of Early-Diverging Mushroom-Forming Fungi Provides Insights into the Origins of Lignocellulose Decay Capabilities.</title>
        <authorList>
            <person name="Nagy L.G."/>
            <person name="Riley R."/>
            <person name="Tritt A."/>
            <person name="Adam C."/>
            <person name="Daum C."/>
            <person name="Floudas D."/>
            <person name="Sun H."/>
            <person name="Yadav J.S."/>
            <person name="Pangilinan J."/>
            <person name="Larsson K.H."/>
            <person name="Matsuura K."/>
            <person name="Barry K."/>
            <person name="Labutti K."/>
            <person name="Kuo R."/>
            <person name="Ohm R.A."/>
            <person name="Bhattacharya S.S."/>
            <person name="Shirouzu T."/>
            <person name="Yoshinaga Y."/>
            <person name="Martin F.M."/>
            <person name="Grigoriev I.V."/>
            <person name="Hibbett D.S."/>
        </authorList>
    </citation>
    <scope>NUCLEOTIDE SEQUENCE [LARGE SCALE GENOMIC DNA]</scope>
    <source>
        <strain evidence="2 3">TUFC12733</strain>
    </source>
</reference>
<dbReference type="Proteomes" id="UP000076738">
    <property type="component" value="Unassembled WGS sequence"/>
</dbReference>
<feature type="compositionally biased region" description="Low complexity" evidence="1">
    <location>
        <begin position="287"/>
        <end position="304"/>
    </location>
</feature>
<evidence type="ECO:0000313" key="3">
    <source>
        <dbReference type="Proteomes" id="UP000076738"/>
    </source>
</evidence>
<keyword evidence="3" id="KW-1185">Reference proteome</keyword>